<feature type="transmembrane region" description="Helical" evidence="6">
    <location>
        <begin position="53"/>
        <end position="80"/>
    </location>
</feature>
<organism evidence="8 9">
    <name type="scientific">Geodermatophilus nigrescens</name>
    <dbReference type="NCBI Taxonomy" id="1070870"/>
    <lineage>
        <taxon>Bacteria</taxon>
        <taxon>Bacillati</taxon>
        <taxon>Actinomycetota</taxon>
        <taxon>Actinomycetes</taxon>
        <taxon>Geodermatophilales</taxon>
        <taxon>Geodermatophilaceae</taxon>
        <taxon>Geodermatophilus</taxon>
    </lineage>
</organism>
<dbReference type="EMBL" id="FQVX01000001">
    <property type="protein sequence ID" value="SHF67352.1"/>
    <property type="molecule type" value="Genomic_DNA"/>
</dbReference>
<evidence type="ECO:0000256" key="1">
    <source>
        <dbReference type="ARBA" id="ARBA00004651"/>
    </source>
</evidence>
<dbReference type="AlphaFoldDB" id="A0A1M5DKR8"/>
<protein>
    <submittedName>
        <fullName evidence="8">Tight adherence protein B</fullName>
    </submittedName>
</protein>
<proteinExistence type="predicted"/>
<reference evidence="8 9" key="1">
    <citation type="submission" date="2016-11" db="EMBL/GenBank/DDBJ databases">
        <authorList>
            <person name="Jaros S."/>
            <person name="Januszkiewicz K."/>
            <person name="Wedrychowicz H."/>
        </authorList>
    </citation>
    <scope>NUCLEOTIDE SEQUENCE [LARGE SCALE GENOMIC DNA]</scope>
    <source>
        <strain evidence="8 9">DSM 45408</strain>
    </source>
</reference>
<dbReference type="PANTHER" id="PTHR35007">
    <property type="entry name" value="INTEGRAL MEMBRANE PROTEIN-RELATED"/>
    <property type="match status" value="1"/>
</dbReference>
<dbReference type="STRING" id="1070870.SAMN05444351_0420"/>
<dbReference type="RefSeq" id="WP_073418308.1">
    <property type="nucleotide sequence ID" value="NZ_FQVX01000001.1"/>
</dbReference>
<evidence type="ECO:0000313" key="8">
    <source>
        <dbReference type="EMBL" id="SHF67352.1"/>
    </source>
</evidence>
<evidence type="ECO:0000313" key="9">
    <source>
        <dbReference type="Proteomes" id="UP000184471"/>
    </source>
</evidence>
<dbReference type="PANTHER" id="PTHR35007:SF4">
    <property type="entry name" value="CONSERVED TRANSMEMBRANE PROTEIN-RELATED"/>
    <property type="match status" value="1"/>
</dbReference>
<keyword evidence="4 6" id="KW-1133">Transmembrane helix</keyword>
<name>A0A1M5DKR8_9ACTN</name>
<feature type="transmembrane region" description="Helical" evidence="6">
    <location>
        <begin position="235"/>
        <end position="254"/>
    </location>
</feature>
<dbReference type="GO" id="GO:0005886">
    <property type="term" value="C:plasma membrane"/>
    <property type="evidence" value="ECO:0007669"/>
    <property type="project" value="UniProtKB-SubCell"/>
</dbReference>
<gene>
    <name evidence="8" type="ORF">SAMN05444351_0420</name>
</gene>
<sequence>MSAALLLTAGALLVWPGAVARRRSRLRRLVRPRGTEAARPAALPRAAWPLPAALLAGAAGFLAATPLVGALAAAGAAGVVRGLARARDRRAAEERLDGLTDALTALSAELRGGRPPEDAAGAAVAGCADAGVADGLARALRAPAAVGPGATDLDRALARVAAAVLLSARTGCSLAAVVAAVEDDLRARRRQRQELRSVTAGPRASAALLAGLPLLALAMGSGIGADPWSVLTTTGAGQVLLVLGVALEAAGLAWSARLVRRAVAGPAAAA</sequence>
<evidence type="ECO:0000256" key="2">
    <source>
        <dbReference type="ARBA" id="ARBA00022475"/>
    </source>
</evidence>
<dbReference type="Proteomes" id="UP000184471">
    <property type="component" value="Unassembled WGS sequence"/>
</dbReference>
<evidence type="ECO:0000256" key="6">
    <source>
        <dbReference type="SAM" id="Phobius"/>
    </source>
</evidence>
<keyword evidence="3 6" id="KW-0812">Transmembrane</keyword>
<keyword evidence="9" id="KW-1185">Reference proteome</keyword>
<keyword evidence="5 6" id="KW-0472">Membrane</keyword>
<dbReference type="Pfam" id="PF00482">
    <property type="entry name" value="T2SSF"/>
    <property type="match status" value="1"/>
</dbReference>
<evidence type="ECO:0000259" key="7">
    <source>
        <dbReference type="Pfam" id="PF00482"/>
    </source>
</evidence>
<feature type="domain" description="Type II secretion system protein GspF" evidence="7">
    <location>
        <begin position="103"/>
        <end position="220"/>
    </location>
</feature>
<keyword evidence="2" id="KW-1003">Cell membrane</keyword>
<accession>A0A1M5DKR8</accession>
<feature type="transmembrane region" description="Helical" evidence="6">
    <location>
        <begin position="204"/>
        <end position="223"/>
    </location>
</feature>
<evidence type="ECO:0000256" key="3">
    <source>
        <dbReference type="ARBA" id="ARBA00022692"/>
    </source>
</evidence>
<evidence type="ECO:0000256" key="4">
    <source>
        <dbReference type="ARBA" id="ARBA00022989"/>
    </source>
</evidence>
<dbReference type="InterPro" id="IPR018076">
    <property type="entry name" value="T2SS_GspF_dom"/>
</dbReference>
<evidence type="ECO:0000256" key="5">
    <source>
        <dbReference type="ARBA" id="ARBA00023136"/>
    </source>
</evidence>
<comment type="subcellular location">
    <subcellularLocation>
        <location evidence="1">Cell membrane</location>
        <topology evidence="1">Multi-pass membrane protein</topology>
    </subcellularLocation>
</comment>